<name>A0A7E4UZX1_PANRE</name>
<proteinExistence type="predicted"/>
<keyword evidence="1" id="KW-0732">Signal</keyword>
<sequence length="79" mass="8852">MAVVLLAFLGLNEFTKAAKTRRNLFHLFCATRLTLANEQEKELKAFMQPSRDKGAMNQAGGGLDSALETKEFCSQRRCQ</sequence>
<feature type="chain" id="PRO_5028930618" evidence="1">
    <location>
        <begin position="18"/>
        <end position="79"/>
    </location>
</feature>
<evidence type="ECO:0000313" key="2">
    <source>
        <dbReference type="Proteomes" id="UP000492821"/>
    </source>
</evidence>
<reference evidence="3" key="2">
    <citation type="submission" date="2020-10" db="UniProtKB">
        <authorList>
            <consortium name="WormBaseParasite"/>
        </authorList>
    </citation>
    <scope>IDENTIFICATION</scope>
</reference>
<feature type="signal peptide" evidence="1">
    <location>
        <begin position="1"/>
        <end position="17"/>
    </location>
</feature>
<protein>
    <submittedName>
        <fullName evidence="3">Secreted protein</fullName>
    </submittedName>
</protein>
<accession>A0A7E4UZX1</accession>
<dbReference type="Proteomes" id="UP000492821">
    <property type="component" value="Unassembled WGS sequence"/>
</dbReference>
<evidence type="ECO:0000256" key="1">
    <source>
        <dbReference type="SAM" id="SignalP"/>
    </source>
</evidence>
<keyword evidence="2" id="KW-1185">Reference proteome</keyword>
<evidence type="ECO:0000313" key="3">
    <source>
        <dbReference type="WBParaSite" id="Pan_g14857.t1"/>
    </source>
</evidence>
<reference evidence="2" key="1">
    <citation type="journal article" date="2013" name="Genetics">
        <title>The draft genome and transcriptome of Panagrellus redivivus are shaped by the harsh demands of a free-living lifestyle.</title>
        <authorList>
            <person name="Srinivasan J."/>
            <person name="Dillman A.R."/>
            <person name="Macchietto M.G."/>
            <person name="Heikkinen L."/>
            <person name="Lakso M."/>
            <person name="Fracchia K.M."/>
            <person name="Antoshechkin I."/>
            <person name="Mortazavi A."/>
            <person name="Wong G."/>
            <person name="Sternberg P.W."/>
        </authorList>
    </citation>
    <scope>NUCLEOTIDE SEQUENCE [LARGE SCALE GENOMIC DNA]</scope>
    <source>
        <strain evidence="2">MT8872</strain>
    </source>
</reference>
<dbReference type="AlphaFoldDB" id="A0A7E4UZX1"/>
<organism evidence="2 3">
    <name type="scientific">Panagrellus redivivus</name>
    <name type="common">Microworm</name>
    <dbReference type="NCBI Taxonomy" id="6233"/>
    <lineage>
        <taxon>Eukaryota</taxon>
        <taxon>Metazoa</taxon>
        <taxon>Ecdysozoa</taxon>
        <taxon>Nematoda</taxon>
        <taxon>Chromadorea</taxon>
        <taxon>Rhabditida</taxon>
        <taxon>Tylenchina</taxon>
        <taxon>Panagrolaimomorpha</taxon>
        <taxon>Panagrolaimoidea</taxon>
        <taxon>Panagrolaimidae</taxon>
        <taxon>Panagrellus</taxon>
    </lineage>
</organism>
<dbReference type="WBParaSite" id="Pan_g14857.t1">
    <property type="protein sequence ID" value="Pan_g14857.t1"/>
    <property type="gene ID" value="Pan_g14857"/>
</dbReference>